<dbReference type="Gene3D" id="3.90.180.10">
    <property type="entry name" value="Medium-chain alcohol dehydrogenases, catalytic domain"/>
    <property type="match status" value="1"/>
</dbReference>
<dbReference type="STRING" id="335973.SAMN04488693_106137"/>
<dbReference type="InterPro" id="IPR013149">
    <property type="entry name" value="ADH-like_C"/>
</dbReference>
<dbReference type="GO" id="GO:0008270">
    <property type="term" value="F:zinc ion binding"/>
    <property type="evidence" value="ECO:0007669"/>
    <property type="project" value="InterPro"/>
</dbReference>
<dbReference type="PANTHER" id="PTHR42940">
    <property type="entry name" value="ALCOHOL DEHYDROGENASE 1-RELATED"/>
    <property type="match status" value="1"/>
</dbReference>
<evidence type="ECO:0000256" key="8">
    <source>
        <dbReference type="ARBA" id="ARBA00049243"/>
    </source>
</evidence>
<dbReference type="SUPFAM" id="SSF51735">
    <property type="entry name" value="NAD(P)-binding Rossmann-fold domains"/>
    <property type="match status" value="1"/>
</dbReference>
<dbReference type="Pfam" id="PF08240">
    <property type="entry name" value="ADH_N"/>
    <property type="match status" value="1"/>
</dbReference>
<dbReference type="GO" id="GO:0004022">
    <property type="term" value="F:alcohol dehydrogenase (NAD+) activity"/>
    <property type="evidence" value="ECO:0007669"/>
    <property type="project" value="UniProtKB-EC"/>
</dbReference>
<dbReference type="Pfam" id="PF00107">
    <property type="entry name" value="ADH_zinc_N"/>
    <property type="match status" value="1"/>
</dbReference>
<comment type="catalytic activity">
    <reaction evidence="8">
        <text>a primary alcohol + NAD(+) = an aldehyde + NADH + H(+)</text>
        <dbReference type="Rhea" id="RHEA:10736"/>
        <dbReference type="ChEBI" id="CHEBI:15378"/>
        <dbReference type="ChEBI" id="CHEBI:15734"/>
        <dbReference type="ChEBI" id="CHEBI:17478"/>
        <dbReference type="ChEBI" id="CHEBI:57540"/>
        <dbReference type="ChEBI" id="CHEBI:57945"/>
        <dbReference type="EC" id="1.1.1.1"/>
    </reaction>
</comment>
<protein>
    <recommendedName>
        <fullName evidence="3">alcohol dehydrogenase</fullName>
        <ecNumber evidence="3">1.1.1.1</ecNumber>
    </recommendedName>
</protein>
<comment type="similarity">
    <text evidence="2 9">Belongs to the zinc-containing alcohol dehydrogenase family.</text>
</comment>
<keyword evidence="6" id="KW-0560">Oxidoreductase</keyword>
<dbReference type="Proteomes" id="UP000199258">
    <property type="component" value="Unassembled WGS sequence"/>
</dbReference>
<dbReference type="RefSeq" id="WP_090586086.1">
    <property type="nucleotide sequence ID" value="NZ_FNDT01000006.1"/>
</dbReference>
<dbReference type="SUPFAM" id="SSF50129">
    <property type="entry name" value="GroES-like"/>
    <property type="match status" value="1"/>
</dbReference>
<dbReference type="InterPro" id="IPR036291">
    <property type="entry name" value="NAD(P)-bd_dom_sf"/>
</dbReference>
<dbReference type="SMART" id="SM00829">
    <property type="entry name" value="PKS_ER"/>
    <property type="match status" value="1"/>
</dbReference>
<dbReference type="InterPro" id="IPR013154">
    <property type="entry name" value="ADH-like_N"/>
</dbReference>
<dbReference type="Gene3D" id="3.40.50.720">
    <property type="entry name" value="NAD(P)-binding Rossmann-like Domain"/>
    <property type="match status" value="1"/>
</dbReference>
<keyword evidence="5 9" id="KW-0862">Zinc</keyword>
<evidence type="ECO:0000256" key="7">
    <source>
        <dbReference type="ARBA" id="ARBA00049164"/>
    </source>
</evidence>
<evidence type="ECO:0000256" key="2">
    <source>
        <dbReference type="ARBA" id="ARBA00008072"/>
    </source>
</evidence>
<evidence type="ECO:0000256" key="6">
    <source>
        <dbReference type="ARBA" id="ARBA00023002"/>
    </source>
</evidence>
<dbReference type="OrthoDB" id="3567264at2"/>
<organism evidence="11 12">
    <name type="scientific">Arthrobacter subterraneus</name>
    <dbReference type="NCBI Taxonomy" id="335973"/>
    <lineage>
        <taxon>Bacteria</taxon>
        <taxon>Bacillati</taxon>
        <taxon>Actinomycetota</taxon>
        <taxon>Actinomycetes</taxon>
        <taxon>Micrococcales</taxon>
        <taxon>Micrococcaceae</taxon>
        <taxon>Arthrobacter</taxon>
    </lineage>
</organism>
<dbReference type="CDD" id="cd05284">
    <property type="entry name" value="arabinose_DH_like"/>
    <property type="match status" value="1"/>
</dbReference>
<dbReference type="PANTHER" id="PTHR42940:SF8">
    <property type="entry name" value="VACUOLAR PROTEIN SORTING-ASSOCIATED PROTEIN 11"/>
    <property type="match status" value="1"/>
</dbReference>
<evidence type="ECO:0000256" key="9">
    <source>
        <dbReference type="RuleBase" id="RU361277"/>
    </source>
</evidence>
<gene>
    <name evidence="11" type="ORF">SAMN04488693_106137</name>
</gene>
<reference evidence="11 12" key="1">
    <citation type="submission" date="2016-10" db="EMBL/GenBank/DDBJ databases">
        <authorList>
            <person name="de Groot N.N."/>
        </authorList>
    </citation>
    <scope>NUCLEOTIDE SEQUENCE [LARGE SCALE GENOMIC DNA]</scope>
    <source>
        <strain evidence="11 12">NP_1H</strain>
    </source>
</reference>
<comment type="cofactor">
    <cofactor evidence="1 9">
        <name>Zn(2+)</name>
        <dbReference type="ChEBI" id="CHEBI:29105"/>
    </cofactor>
</comment>
<evidence type="ECO:0000313" key="12">
    <source>
        <dbReference type="Proteomes" id="UP000199258"/>
    </source>
</evidence>
<dbReference type="InterPro" id="IPR002328">
    <property type="entry name" value="ADH_Zn_CS"/>
</dbReference>
<proteinExistence type="inferred from homology"/>
<comment type="catalytic activity">
    <reaction evidence="7">
        <text>a secondary alcohol + NAD(+) = a ketone + NADH + H(+)</text>
        <dbReference type="Rhea" id="RHEA:10740"/>
        <dbReference type="ChEBI" id="CHEBI:15378"/>
        <dbReference type="ChEBI" id="CHEBI:17087"/>
        <dbReference type="ChEBI" id="CHEBI:35681"/>
        <dbReference type="ChEBI" id="CHEBI:57540"/>
        <dbReference type="ChEBI" id="CHEBI:57945"/>
        <dbReference type="EC" id="1.1.1.1"/>
    </reaction>
</comment>
<keyword evidence="12" id="KW-1185">Reference proteome</keyword>
<keyword evidence="4 9" id="KW-0479">Metal-binding</keyword>
<dbReference type="EC" id="1.1.1.1" evidence="3"/>
<dbReference type="InterPro" id="IPR020843">
    <property type="entry name" value="ER"/>
</dbReference>
<evidence type="ECO:0000256" key="3">
    <source>
        <dbReference type="ARBA" id="ARBA00013190"/>
    </source>
</evidence>
<evidence type="ECO:0000313" key="11">
    <source>
        <dbReference type="EMBL" id="SDI13899.1"/>
    </source>
</evidence>
<evidence type="ECO:0000256" key="5">
    <source>
        <dbReference type="ARBA" id="ARBA00022833"/>
    </source>
</evidence>
<dbReference type="InterPro" id="IPR011032">
    <property type="entry name" value="GroES-like_sf"/>
</dbReference>
<feature type="domain" description="Enoyl reductase (ER)" evidence="10">
    <location>
        <begin position="10"/>
        <end position="348"/>
    </location>
</feature>
<evidence type="ECO:0000256" key="4">
    <source>
        <dbReference type="ARBA" id="ARBA00022723"/>
    </source>
</evidence>
<dbReference type="PROSITE" id="PS00059">
    <property type="entry name" value="ADH_ZINC"/>
    <property type="match status" value="1"/>
</dbReference>
<dbReference type="AlphaFoldDB" id="A0A1G8I4N1"/>
<evidence type="ECO:0000259" key="10">
    <source>
        <dbReference type="SMART" id="SM00829"/>
    </source>
</evidence>
<evidence type="ECO:0000256" key="1">
    <source>
        <dbReference type="ARBA" id="ARBA00001947"/>
    </source>
</evidence>
<dbReference type="EMBL" id="FNDT01000006">
    <property type="protein sequence ID" value="SDI13899.1"/>
    <property type="molecule type" value="Genomic_DNA"/>
</dbReference>
<accession>A0A1G8I4N1</accession>
<sequence>MKALQYRTIGSVPELVEIPRPVAGPGQVLLRVTAAGVCHSDEFIMGLPEDQYVYGLPLTLGHEGAGTVAALGEGVTGMSVGDSVLVYGPWGCGRCYPCSRGEENYCETAAAQGIRPPGLGAPGAMAEYLLVDDARHLIPLTDLDPVTSVPLTDAGLTPYHAIKKSLPVLIPGSVAVVIGAGGLGHVAVQILRAITPSLVIAVDISEDKVELALAVGAHHGIVSTGNADEMTAVDQEVRALSGGRGATAVFDFVGLQSTTDLAARLVAVGGQITIVGVGPGTVNVGLFSTPWESSARATYWGSRPELVEVLELARSGRISVEVERFTLDEAPRAYERLRAGTIRGRAVIVPNAEQQENDAP</sequence>
<name>A0A1G8I4N1_9MICC</name>